<dbReference type="Pfam" id="PF13575">
    <property type="entry name" value="DUF4135"/>
    <property type="match status" value="1"/>
</dbReference>
<sequence length="939" mass="106758">MEKSVDVLENKYFASMDSSELVDLICNNLSPAFGNLYRPFLIYCEKHIERSLEKFSLGYSVKVDKQTIISSLLASIAEEITALTIRTLIVELNCLKSNNKLKGESSIDRYNDFNEKLSDILYLREIFNHYPVLLYLIDTKISDRLQLIDELLERLGIDKQSIESKFSISIFNLTNINISSGDSHNDGKKVTILQFGERTIVYKPHGLSPESLFNKIISYLNKETSFQFYLKKLECIDCINYGWQEFAVYEEAENSDDIDRFYYRTGALLAIFYMFSCSDLHYENILACKDTPAIFDLETLVNIFQQSVEGGNTNAEINKEFACSVLGTMLLPANFINGSFDFDLSGMAGTDNTVSNKWFYFQLENAGTDEICLSKEPCASPKGNNALIYNNEVVSPKLNLISIQNGFSACYSTLENKCDEILDIIRKNRLVIRHVLRPTALYARFLEASTQPNYLESMESRKTLFSKMYINQSQGDIVKCEIEALLKHDVPYFSSEMNSKTIVGNLTENIQNYFQKSAYQIIEDKVKQFSKNDLDKQLYYISQSLNTLNEPIANYSYNLEVYGEDSYISSAKIIADQIYNLAVFNSIQSEASILMALESSNMRRIISPMDFNLYTGGGIILFLAALGQELKEQKYIGLAEQFLNYQLSNEEASKSLSAFTGTGSSIYICYNMYKITNNKAYYDRCYRMVTEINSVEDSVKDFVTGTAGLIVMLLNIFEKEQDKLYLEKAEWLGEQLYQSLQSENENLLTGLAHGLSGYAWALIKLGVMSSKKDYIEFGLDLIKKENSHYVPSEYNWKDLRGDGQFLSYWCYGGAGIALCRMKLLELINQENNMITNDLMNGIESIKNYKCKSSCICHGTFGNIDILLEIGKSKSMQKCISLAKDIANKELDNIQVNGITFGDNEYHSDFSFMQGLAGIGYTLVRLSNYNYPSILSLDVM</sequence>
<reference evidence="3" key="1">
    <citation type="journal article" date="2023" name="Int. J. Syst. Evol. Microbiol.">
        <title>&lt;i&gt;Clostridium folliculivorans&lt;/i&gt; sp. nov., isolated from soil samples of an organic paddy in Japan.</title>
        <authorList>
            <person name="Tazawa J."/>
            <person name="Kobayashi H."/>
            <person name="Tanizawa Y."/>
            <person name="Uchino A."/>
            <person name="Tanaka F."/>
            <person name="Urashima Y."/>
            <person name="Miura S."/>
            <person name="Sakamoto M."/>
            <person name="Ohkuma M."/>
            <person name="Tohno M."/>
        </authorList>
    </citation>
    <scope>NUCLEOTIDE SEQUENCE</scope>
    <source>
        <strain evidence="3">D1-1</strain>
    </source>
</reference>
<evidence type="ECO:0000259" key="2">
    <source>
        <dbReference type="Pfam" id="PF13575"/>
    </source>
</evidence>
<evidence type="ECO:0000313" key="3">
    <source>
        <dbReference type="EMBL" id="GKU26678.1"/>
    </source>
</evidence>
<dbReference type="PANTHER" id="PTHR12736:SF7">
    <property type="entry name" value="LANC-LIKE PROTEIN 3"/>
    <property type="match status" value="1"/>
</dbReference>
<dbReference type="GO" id="GO:0031179">
    <property type="term" value="P:peptide modification"/>
    <property type="evidence" value="ECO:0007669"/>
    <property type="project" value="InterPro"/>
</dbReference>
<dbReference type="PANTHER" id="PTHR12736">
    <property type="entry name" value="LANC-LIKE PROTEIN"/>
    <property type="match status" value="1"/>
</dbReference>
<accession>A0A9W5Y554</accession>
<evidence type="ECO:0000256" key="1">
    <source>
        <dbReference type="PIRSR" id="PIRSR607822-1"/>
    </source>
</evidence>
<feature type="binding site" evidence="1">
    <location>
        <position position="810"/>
    </location>
    <ligand>
        <name>Zn(2+)</name>
        <dbReference type="ChEBI" id="CHEBI:29105"/>
    </ligand>
</feature>
<dbReference type="EMBL" id="BQXY01000006">
    <property type="protein sequence ID" value="GKU26678.1"/>
    <property type="molecule type" value="Genomic_DNA"/>
</dbReference>
<dbReference type="SMART" id="SM01260">
    <property type="entry name" value="LANC_like"/>
    <property type="match status" value="1"/>
</dbReference>
<dbReference type="CDD" id="cd04792">
    <property type="entry name" value="LanM-like"/>
    <property type="match status" value="1"/>
</dbReference>
<dbReference type="GO" id="GO:0046872">
    <property type="term" value="F:metal ion binding"/>
    <property type="evidence" value="ECO:0007669"/>
    <property type="project" value="UniProtKB-KW"/>
</dbReference>
<protein>
    <submittedName>
        <fullName evidence="3">Type 2 lantibiotic biosynthesis protein</fullName>
    </submittedName>
</protein>
<name>A0A9W5Y554_9CLOT</name>
<dbReference type="RefSeq" id="WP_261853566.1">
    <property type="nucleotide sequence ID" value="NZ_BQXY01000006.1"/>
</dbReference>
<dbReference type="SUPFAM" id="SSF158745">
    <property type="entry name" value="LanC-like"/>
    <property type="match status" value="1"/>
</dbReference>
<feature type="binding site" evidence="1">
    <location>
        <position position="857"/>
    </location>
    <ligand>
        <name>Zn(2+)</name>
        <dbReference type="ChEBI" id="CHEBI:29105"/>
    </ligand>
</feature>
<proteinExistence type="predicted"/>
<keyword evidence="1" id="KW-0479">Metal-binding</keyword>
<dbReference type="GO" id="GO:0005975">
    <property type="term" value="P:carbohydrate metabolic process"/>
    <property type="evidence" value="ECO:0007669"/>
    <property type="project" value="InterPro"/>
</dbReference>
<dbReference type="PRINTS" id="PR01950">
    <property type="entry name" value="LANCSUPER"/>
</dbReference>
<organism evidence="3 4">
    <name type="scientific">Clostridium folliculivorans</name>
    <dbReference type="NCBI Taxonomy" id="2886038"/>
    <lineage>
        <taxon>Bacteria</taxon>
        <taxon>Bacillati</taxon>
        <taxon>Bacillota</taxon>
        <taxon>Clostridia</taxon>
        <taxon>Eubacteriales</taxon>
        <taxon>Clostridiaceae</taxon>
        <taxon>Clostridium</taxon>
    </lineage>
</organism>
<dbReference type="AlphaFoldDB" id="A0A9W5Y554"/>
<dbReference type="Proteomes" id="UP001057868">
    <property type="component" value="Unassembled WGS sequence"/>
</dbReference>
<dbReference type="InterPro" id="IPR012341">
    <property type="entry name" value="6hp_glycosidase-like_sf"/>
</dbReference>
<dbReference type="InterPro" id="IPR025410">
    <property type="entry name" value="Lant_dehyd"/>
</dbReference>
<comment type="caution">
    <text evidence="3">The sequence shown here is derived from an EMBL/GenBank/DDBJ whole genome shotgun (WGS) entry which is preliminary data.</text>
</comment>
<dbReference type="InterPro" id="IPR017146">
    <property type="entry name" value="Lanti_2_LanM"/>
</dbReference>
<dbReference type="NCBIfam" id="TIGR03897">
    <property type="entry name" value="lanti_2_LanM"/>
    <property type="match status" value="1"/>
</dbReference>
<feature type="binding site" evidence="1">
    <location>
        <position position="856"/>
    </location>
    <ligand>
        <name>Zn(2+)</name>
        <dbReference type="ChEBI" id="CHEBI:29105"/>
    </ligand>
</feature>
<dbReference type="Pfam" id="PF05147">
    <property type="entry name" value="LANC_like"/>
    <property type="match status" value="1"/>
</dbReference>
<evidence type="ECO:0000313" key="4">
    <source>
        <dbReference type="Proteomes" id="UP001057868"/>
    </source>
</evidence>
<dbReference type="InterPro" id="IPR007822">
    <property type="entry name" value="LANC-like"/>
</dbReference>
<keyword evidence="4" id="KW-1185">Reference proteome</keyword>
<dbReference type="Gene3D" id="1.50.10.10">
    <property type="match status" value="1"/>
</dbReference>
<dbReference type="PIRSF" id="PIRSF037228">
    <property type="entry name" value="Lant_mod_RumM"/>
    <property type="match status" value="1"/>
</dbReference>
<dbReference type="GO" id="GO:0005886">
    <property type="term" value="C:plasma membrane"/>
    <property type="evidence" value="ECO:0007669"/>
    <property type="project" value="TreeGrafter"/>
</dbReference>
<feature type="domain" description="Lantibiotic biosynthesis protein dehydration" evidence="2">
    <location>
        <begin position="130"/>
        <end position="495"/>
    </location>
</feature>
<keyword evidence="1" id="KW-0862">Zinc</keyword>
<gene>
    <name evidence="3" type="primary">cylM_2</name>
    <name evidence="3" type="ORF">CFOLD11_35050</name>
</gene>